<keyword evidence="9" id="KW-1185">Reference proteome</keyword>
<sequence>MDKEVQKCVDELMTSAGVVGVLCADKRGMCLTSQGVANPDYSGSLTSLTQLAATIEPGKGDPVILFENHGSQCLIHQNAGMTLAVYKTNG</sequence>
<keyword evidence="5" id="KW-0458">Lysosome</keyword>
<dbReference type="AlphaFoldDB" id="A0A0N8DA40"/>
<dbReference type="EMBL" id="GDIQ01028480">
    <property type="protein sequence ID" value="JAN66257.1"/>
    <property type="molecule type" value="Transcribed_RNA"/>
</dbReference>
<proteinExistence type="inferred from homology"/>
<dbReference type="Gene3D" id="3.30.450.30">
    <property type="entry name" value="Dynein light chain 2a, cytoplasmic"/>
    <property type="match status" value="1"/>
</dbReference>
<evidence type="ECO:0000256" key="5">
    <source>
        <dbReference type="ARBA" id="ARBA00023228"/>
    </source>
</evidence>
<evidence type="ECO:0000313" key="7">
    <source>
        <dbReference type="EMBL" id="JAN66257.1"/>
    </source>
</evidence>
<evidence type="ECO:0000256" key="6">
    <source>
        <dbReference type="ARBA" id="ARBA00032692"/>
    </source>
</evidence>
<evidence type="ECO:0000313" key="9">
    <source>
        <dbReference type="Proteomes" id="UP000076858"/>
    </source>
</evidence>
<dbReference type="GO" id="GO:0005085">
    <property type="term" value="F:guanyl-nucleotide exchange factor activity"/>
    <property type="evidence" value="ECO:0007669"/>
    <property type="project" value="TreeGrafter"/>
</dbReference>
<dbReference type="STRING" id="35525.A0A0N8DA40"/>
<dbReference type="InterPro" id="IPR024135">
    <property type="entry name" value="LAMTOR5"/>
</dbReference>
<dbReference type="GO" id="GO:0071230">
    <property type="term" value="P:cellular response to amino acid stimulus"/>
    <property type="evidence" value="ECO:0007669"/>
    <property type="project" value="TreeGrafter"/>
</dbReference>
<accession>A0A0N8DA40</accession>
<comment type="subcellular location">
    <subcellularLocation>
        <location evidence="2">Cytoplasm</location>
    </subcellularLocation>
    <subcellularLocation>
        <location evidence="1">Lysosome</location>
    </subcellularLocation>
</comment>
<dbReference type="GO" id="GO:0005764">
    <property type="term" value="C:lysosome"/>
    <property type="evidence" value="ECO:0007669"/>
    <property type="project" value="UniProtKB-SubCell"/>
</dbReference>
<dbReference type="Pfam" id="PF16672">
    <property type="entry name" value="LAMTOR5"/>
    <property type="match status" value="1"/>
</dbReference>
<gene>
    <name evidence="8" type="ORF">APZ42_030627</name>
</gene>
<dbReference type="PANTHER" id="PTHR13342:SF2">
    <property type="entry name" value="RAGULATOR COMPLEX PROTEIN LAMTOR5"/>
    <property type="match status" value="1"/>
</dbReference>
<dbReference type="PANTHER" id="PTHR13342">
    <property type="entry name" value="RAGULATOR COMPLEX PROTEIN LAMTOR5"/>
    <property type="match status" value="1"/>
</dbReference>
<evidence type="ECO:0000313" key="8">
    <source>
        <dbReference type="EMBL" id="KZS06124.1"/>
    </source>
</evidence>
<dbReference type="GO" id="GO:0043066">
    <property type="term" value="P:negative regulation of apoptotic process"/>
    <property type="evidence" value="ECO:0007669"/>
    <property type="project" value="InterPro"/>
</dbReference>
<reference evidence="8 9" key="2">
    <citation type="submission" date="2016-03" db="EMBL/GenBank/DDBJ databases">
        <title>EvidentialGene: Evidence-directed Construction of Genes on Genomes.</title>
        <authorList>
            <person name="Gilbert D.G."/>
            <person name="Choi J.-H."/>
            <person name="Mockaitis K."/>
            <person name="Colbourne J."/>
            <person name="Pfrender M."/>
        </authorList>
    </citation>
    <scope>NUCLEOTIDE SEQUENCE [LARGE SCALE GENOMIC DNA]</scope>
    <source>
        <strain evidence="8 9">Xinb3</strain>
        <tissue evidence="8">Complete organism</tissue>
    </source>
</reference>
<dbReference type="FunFam" id="3.30.450.30:FF:000005">
    <property type="entry name" value="Ragulator complex protein LAMTOR5 homolog"/>
    <property type="match status" value="1"/>
</dbReference>
<evidence type="ECO:0000256" key="4">
    <source>
        <dbReference type="ARBA" id="ARBA00022490"/>
    </source>
</evidence>
<protein>
    <recommendedName>
        <fullName evidence="6">Late endosomal/lysosomal adaptor and MAPK and MTOR activator 5</fullName>
    </recommendedName>
</protein>
<keyword evidence="4" id="KW-0963">Cytoplasm</keyword>
<name>A0A0N8DA40_9CRUS</name>
<evidence type="ECO:0000256" key="3">
    <source>
        <dbReference type="ARBA" id="ARBA00007795"/>
    </source>
</evidence>
<comment type="similarity">
    <text evidence="3">Belongs to the LAMTOR5 family.</text>
</comment>
<evidence type="ECO:0000256" key="1">
    <source>
        <dbReference type="ARBA" id="ARBA00004371"/>
    </source>
</evidence>
<evidence type="ECO:0000256" key="2">
    <source>
        <dbReference type="ARBA" id="ARBA00004496"/>
    </source>
</evidence>
<organism evidence="8 9">
    <name type="scientific">Daphnia magna</name>
    <dbReference type="NCBI Taxonomy" id="35525"/>
    <lineage>
        <taxon>Eukaryota</taxon>
        <taxon>Metazoa</taxon>
        <taxon>Ecdysozoa</taxon>
        <taxon>Arthropoda</taxon>
        <taxon>Crustacea</taxon>
        <taxon>Branchiopoda</taxon>
        <taxon>Diplostraca</taxon>
        <taxon>Cladocera</taxon>
        <taxon>Anomopoda</taxon>
        <taxon>Daphniidae</taxon>
        <taxon>Daphnia</taxon>
    </lineage>
</organism>
<dbReference type="GO" id="GO:1904263">
    <property type="term" value="P:positive regulation of TORC1 signaling"/>
    <property type="evidence" value="ECO:0007669"/>
    <property type="project" value="TreeGrafter"/>
</dbReference>
<dbReference type="OrthoDB" id="76862at2759"/>
<dbReference type="EMBL" id="LRGB01002849">
    <property type="protein sequence ID" value="KZS06124.1"/>
    <property type="molecule type" value="Genomic_DNA"/>
</dbReference>
<dbReference type="GO" id="GO:0071986">
    <property type="term" value="C:Ragulator complex"/>
    <property type="evidence" value="ECO:0007669"/>
    <property type="project" value="InterPro"/>
</dbReference>
<dbReference type="Proteomes" id="UP000076858">
    <property type="component" value="Unassembled WGS sequence"/>
</dbReference>
<reference evidence="7" key="1">
    <citation type="submission" date="2015-10" db="EMBL/GenBank/DDBJ databases">
        <title>EvidentialGene: Evidence-directed Construction of Complete mRNA Transcriptomes without Genomes.</title>
        <authorList>
            <person name="Gilbert D.G."/>
        </authorList>
    </citation>
    <scope>NUCLEOTIDE SEQUENCE</scope>
</reference>